<dbReference type="SUPFAM" id="SSF55856">
    <property type="entry name" value="Cytochrome b5-like heme/steroid binding domain"/>
    <property type="match status" value="1"/>
</dbReference>
<accession>A0AAF3FRX9</accession>
<name>A0AAF3FRX9_9BILA</name>
<keyword evidence="1" id="KW-0349">Heme</keyword>
<dbReference type="PROSITE" id="PS50255">
    <property type="entry name" value="CYTOCHROME_B5_2"/>
    <property type="match status" value="1"/>
</dbReference>
<evidence type="ECO:0000256" key="4">
    <source>
        <dbReference type="ARBA" id="ARBA00038168"/>
    </source>
</evidence>
<dbReference type="AlphaFoldDB" id="A0AAF3FRX9"/>
<dbReference type="GO" id="GO:0016020">
    <property type="term" value="C:membrane"/>
    <property type="evidence" value="ECO:0007669"/>
    <property type="project" value="TreeGrafter"/>
</dbReference>
<dbReference type="PANTHER" id="PTHR19359">
    <property type="entry name" value="CYTOCHROME B5"/>
    <property type="match status" value="1"/>
</dbReference>
<dbReference type="InterPro" id="IPR001199">
    <property type="entry name" value="Cyt_B5-like_heme/steroid-bd"/>
</dbReference>
<evidence type="ECO:0000256" key="1">
    <source>
        <dbReference type="ARBA" id="ARBA00022617"/>
    </source>
</evidence>
<keyword evidence="6" id="KW-1185">Reference proteome</keyword>
<evidence type="ECO:0000259" key="5">
    <source>
        <dbReference type="PROSITE" id="PS50255"/>
    </source>
</evidence>
<evidence type="ECO:0000256" key="3">
    <source>
        <dbReference type="ARBA" id="ARBA00023004"/>
    </source>
</evidence>
<keyword evidence="3" id="KW-0408">Iron</keyword>
<dbReference type="InterPro" id="IPR036400">
    <property type="entry name" value="Cyt_B5-like_heme/steroid_sf"/>
</dbReference>
<sequence>MSNLKEYSVNDVAQHCTNDDLWLIYDGKVYDMTKYFPQHPGGIAMLRRAGQDVSNVLPFVKSHGFSWSFIEKKLAEHCIGKVK</sequence>
<protein>
    <submittedName>
        <fullName evidence="7">Cytochrome b5 heme-binding domain-containing protein</fullName>
    </submittedName>
</protein>
<dbReference type="WBParaSite" id="MBELARI_LOCUS9923">
    <property type="protein sequence ID" value="MBELARI_LOCUS9923"/>
    <property type="gene ID" value="MBELARI_LOCUS9923"/>
</dbReference>
<reference evidence="7" key="1">
    <citation type="submission" date="2024-02" db="UniProtKB">
        <authorList>
            <consortium name="WormBaseParasite"/>
        </authorList>
    </citation>
    <scope>IDENTIFICATION</scope>
</reference>
<dbReference type="PANTHER" id="PTHR19359:SF95">
    <property type="entry name" value="CYTOCHROME B5 TYPE B"/>
    <property type="match status" value="1"/>
</dbReference>
<evidence type="ECO:0000256" key="2">
    <source>
        <dbReference type="ARBA" id="ARBA00022723"/>
    </source>
</evidence>
<dbReference type="InterPro" id="IPR050668">
    <property type="entry name" value="Cytochrome_b5"/>
</dbReference>
<organism evidence="6 7">
    <name type="scientific">Mesorhabditis belari</name>
    <dbReference type="NCBI Taxonomy" id="2138241"/>
    <lineage>
        <taxon>Eukaryota</taxon>
        <taxon>Metazoa</taxon>
        <taxon>Ecdysozoa</taxon>
        <taxon>Nematoda</taxon>
        <taxon>Chromadorea</taxon>
        <taxon>Rhabditida</taxon>
        <taxon>Rhabditina</taxon>
        <taxon>Rhabditomorpha</taxon>
        <taxon>Rhabditoidea</taxon>
        <taxon>Rhabditidae</taxon>
        <taxon>Mesorhabditinae</taxon>
        <taxon>Mesorhabditis</taxon>
    </lineage>
</organism>
<proteinExistence type="inferred from homology"/>
<dbReference type="GO" id="GO:0046872">
    <property type="term" value="F:metal ion binding"/>
    <property type="evidence" value="ECO:0007669"/>
    <property type="project" value="UniProtKB-KW"/>
</dbReference>
<dbReference type="Proteomes" id="UP000887575">
    <property type="component" value="Unassembled WGS sequence"/>
</dbReference>
<keyword evidence="2" id="KW-0479">Metal-binding</keyword>
<dbReference type="Pfam" id="PF00173">
    <property type="entry name" value="Cyt-b5"/>
    <property type="match status" value="1"/>
</dbReference>
<dbReference type="SMART" id="SM01117">
    <property type="entry name" value="Cyt-b5"/>
    <property type="match status" value="1"/>
</dbReference>
<feature type="domain" description="Cytochrome b5 heme-binding" evidence="5">
    <location>
        <begin position="4"/>
        <end position="83"/>
    </location>
</feature>
<dbReference type="Gene3D" id="3.10.120.10">
    <property type="entry name" value="Cytochrome b5-like heme/steroid binding domain"/>
    <property type="match status" value="1"/>
</dbReference>
<comment type="similarity">
    <text evidence="4">Belongs to the cytochrome b5 family.</text>
</comment>
<evidence type="ECO:0000313" key="6">
    <source>
        <dbReference type="Proteomes" id="UP000887575"/>
    </source>
</evidence>
<evidence type="ECO:0000313" key="7">
    <source>
        <dbReference type="WBParaSite" id="MBELARI_LOCUS9923"/>
    </source>
</evidence>
<dbReference type="GO" id="GO:0020037">
    <property type="term" value="F:heme binding"/>
    <property type="evidence" value="ECO:0007669"/>
    <property type="project" value="TreeGrafter"/>
</dbReference>